<keyword evidence="7" id="KW-0325">Glycoprotein</keyword>
<dbReference type="GO" id="GO:0000139">
    <property type="term" value="C:Golgi membrane"/>
    <property type="evidence" value="ECO:0007669"/>
    <property type="project" value="TreeGrafter"/>
</dbReference>
<dbReference type="PROSITE" id="PS51352">
    <property type="entry name" value="THIOREDOXIN_2"/>
    <property type="match status" value="1"/>
</dbReference>
<dbReference type="GO" id="GO:0016971">
    <property type="term" value="F:flavin-dependent sulfhydryl oxidase activity"/>
    <property type="evidence" value="ECO:0007669"/>
    <property type="project" value="InterPro"/>
</dbReference>
<dbReference type="PROSITE" id="PS00194">
    <property type="entry name" value="THIOREDOXIN_1"/>
    <property type="match status" value="1"/>
</dbReference>
<keyword evidence="6" id="KW-1015">Disulfide bond</keyword>
<dbReference type="GO" id="GO:0003756">
    <property type="term" value="F:protein disulfide isomerase activity"/>
    <property type="evidence" value="ECO:0007669"/>
    <property type="project" value="TreeGrafter"/>
</dbReference>
<evidence type="ECO:0000256" key="2">
    <source>
        <dbReference type="ARBA" id="ARBA00022630"/>
    </source>
</evidence>
<protein>
    <recommendedName>
        <fullName evidence="8">Sulfhydryl oxidase</fullName>
        <ecNumber evidence="8">1.8.3.2</ecNumber>
    </recommendedName>
</protein>
<gene>
    <name evidence="11" type="ORF">TrRE_jg10959</name>
</gene>
<keyword evidence="2 8" id="KW-0285">Flavoprotein</keyword>
<dbReference type="PANTHER" id="PTHR22897:SF8">
    <property type="entry name" value="SULFHYDRYL OXIDASE"/>
    <property type="match status" value="1"/>
</dbReference>
<dbReference type="EMBL" id="BRXZ01000494">
    <property type="protein sequence ID" value="GMI12762.1"/>
    <property type="molecule type" value="Genomic_DNA"/>
</dbReference>
<dbReference type="InterPro" id="IPR013766">
    <property type="entry name" value="Thioredoxin_domain"/>
</dbReference>
<keyword evidence="4 8" id="KW-0274">FAD</keyword>
<dbReference type="OrthoDB" id="59470at2759"/>
<dbReference type="AlphaFoldDB" id="A0A9W7FIF0"/>
<reference evidence="11" key="1">
    <citation type="submission" date="2022-07" db="EMBL/GenBank/DDBJ databases">
        <title>Genome analysis of Parmales, a sister group of diatoms, reveals the evolutionary specialization of diatoms from phago-mixotrophs to photoautotrophs.</title>
        <authorList>
            <person name="Ban H."/>
            <person name="Sato S."/>
            <person name="Yoshikawa S."/>
            <person name="Kazumasa Y."/>
            <person name="Nakamura Y."/>
            <person name="Ichinomiya M."/>
            <person name="Saitoh K."/>
            <person name="Sato N."/>
            <person name="Blanc-Mathieu R."/>
            <person name="Endo H."/>
            <person name="Kuwata A."/>
            <person name="Ogata H."/>
        </authorList>
    </citation>
    <scope>NUCLEOTIDE SEQUENCE</scope>
</reference>
<evidence type="ECO:0000256" key="1">
    <source>
        <dbReference type="ARBA" id="ARBA00001974"/>
    </source>
</evidence>
<dbReference type="InterPro" id="IPR017905">
    <property type="entry name" value="ERV/ALR_sulphydryl_oxidase"/>
</dbReference>
<dbReference type="GO" id="GO:0006457">
    <property type="term" value="P:protein folding"/>
    <property type="evidence" value="ECO:0007669"/>
    <property type="project" value="TreeGrafter"/>
</dbReference>
<dbReference type="InterPro" id="IPR036774">
    <property type="entry name" value="ERV/ALR_sulphydryl_oxid_sf"/>
</dbReference>
<evidence type="ECO:0000256" key="8">
    <source>
        <dbReference type="RuleBase" id="RU371123"/>
    </source>
</evidence>
<dbReference type="PROSITE" id="PS51324">
    <property type="entry name" value="ERV_ALR"/>
    <property type="match status" value="1"/>
</dbReference>
<feature type="domain" description="Thioredoxin" evidence="10">
    <location>
        <begin position="1"/>
        <end position="105"/>
    </location>
</feature>
<evidence type="ECO:0000259" key="10">
    <source>
        <dbReference type="PROSITE" id="PS51352"/>
    </source>
</evidence>
<evidence type="ECO:0000313" key="12">
    <source>
        <dbReference type="Proteomes" id="UP001165082"/>
    </source>
</evidence>
<dbReference type="InterPro" id="IPR036249">
    <property type="entry name" value="Thioredoxin-like_sf"/>
</dbReference>
<evidence type="ECO:0000313" key="11">
    <source>
        <dbReference type="EMBL" id="GMI12762.1"/>
    </source>
</evidence>
<dbReference type="InterPro" id="IPR017937">
    <property type="entry name" value="Thioredoxin_CS"/>
</dbReference>
<evidence type="ECO:0000256" key="6">
    <source>
        <dbReference type="ARBA" id="ARBA00023157"/>
    </source>
</evidence>
<dbReference type="InterPro" id="IPR039798">
    <property type="entry name" value="Sulfhydryl_oxidase"/>
</dbReference>
<dbReference type="Pfam" id="PF00085">
    <property type="entry name" value="Thioredoxin"/>
    <property type="match status" value="1"/>
</dbReference>
<keyword evidence="5 8" id="KW-0560">Oxidoreductase</keyword>
<evidence type="ECO:0000256" key="7">
    <source>
        <dbReference type="ARBA" id="ARBA00023180"/>
    </source>
</evidence>
<evidence type="ECO:0000259" key="9">
    <source>
        <dbReference type="PROSITE" id="PS51324"/>
    </source>
</evidence>
<dbReference type="EC" id="1.8.3.2" evidence="8"/>
<dbReference type="Proteomes" id="UP001165082">
    <property type="component" value="Unassembled WGS sequence"/>
</dbReference>
<organism evidence="11 12">
    <name type="scientific">Triparma retinervis</name>
    <dbReference type="NCBI Taxonomy" id="2557542"/>
    <lineage>
        <taxon>Eukaryota</taxon>
        <taxon>Sar</taxon>
        <taxon>Stramenopiles</taxon>
        <taxon>Ochrophyta</taxon>
        <taxon>Bolidophyceae</taxon>
        <taxon>Parmales</taxon>
        <taxon>Triparmaceae</taxon>
        <taxon>Triparma</taxon>
    </lineage>
</organism>
<name>A0A9W7FIF0_9STRA</name>
<dbReference type="GO" id="GO:0005615">
    <property type="term" value="C:extracellular space"/>
    <property type="evidence" value="ECO:0007669"/>
    <property type="project" value="TreeGrafter"/>
</dbReference>
<dbReference type="Gene3D" id="1.20.120.310">
    <property type="entry name" value="ERV/ALR sulfhydryl oxidase domain"/>
    <property type="match status" value="1"/>
</dbReference>
<dbReference type="Pfam" id="PF04777">
    <property type="entry name" value="Evr1_Alr"/>
    <property type="match status" value="1"/>
</dbReference>
<comment type="catalytic activity">
    <reaction evidence="8">
        <text>2 R'C(R)SH + O2 = R'C(R)S-S(R)CR' + H2O2</text>
        <dbReference type="Rhea" id="RHEA:17357"/>
        <dbReference type="ChEBI" id="CHEBI:15379"/>
        <dbReference type="ChEBI" id="CHEBI:16240"/>
        <dbReference type="ChEBI" id="CHEBI:16520"/>
        <dbReference type="ChEBI" id="CHEBI:17412"/>
        <dbReference type="EC" id="1.8.3.2"/>
    </reaction>
</comment>
<dbReference type="SUPFAM" id="SSF52833">
    <property type="entry name" value="Thioredoxin-like"/>
    <property type="match status" value="1"/>
</dbReference>
<accession>A0A9W7FIF0</accession>
<evidence type="ECO:0000256" key="5">
    <source>
        <dbReference type="ARBA" id="ARBA00023002"/>
    </source>
</evidence>
<evidence type="ECO:0000256" key="3">
    <source>
        <dbReference type="ARBA" id="ARBA00022729"/>
    </source>
</evidence>
<sequence length="313" mass="35217">MTLDRPSLVIFYAPWCPHCKHYKSTYEEIGERLSNTERHSSVNQLHPQVRAVPALAVSCTEHSGYCSEMEVHGYPTLKYWDELGWQEIKERKVDAVEAKISAFMSFVESHGASLPCHPAVRKVQAEVRRSSGNTVQIESYKRSLLEAFEIDPVLSSGDGRLSLDLSWSPVCSHGSPGSGYTCGLWSLLHTLSVSVASSPSGKAFAEAVRGMVEMHFPCEECRMHFLAEYDGCEHGACDVEDGEQDGGRALLWLWRVHNSVARRVNEDEGIVWPTKEECGRCWGESMGEHEKEIVEFVTEYYGRGDEKRIKKRG</sequence>
<proteinExistence type="predicted"/>
<evidence type="ECO:0000256" key="4">
    <source>
        <dbReference type="ARBA" id="ARBA00022827"/>
    </source>
</evidence>
<dbReference type="Gene3D" id="3.40.30.10">
    <property type="entry name" value="Glutaredoxin"/>
    <property type="match status" value="1"/>
</dbReference>
<keyword evidence="3" id="KW-0732">Signal</keyword>
<keyword evidence="12" id="KW-1185">Reference proteome</keyword>
<dbReference type="SUPFAM" id="SSF69000">
    <property type="entry name" value="FAD-dependent thiol oxidase"/>
    <property type="match status" value="1"/>
</dbReference>
<comment type="cofactor">
    <cofactor evidence="1 8">
        <name>FAD</name>
        <dbReference type="ChEBI" id="CHEBI:57692"/>
    </cofactor>
</comment>
<feature type="domain" description="ERV/ALR sulfhydryl oxidase" evidence="9">
    <location>
        <begin position="172"/>
        <end position="282"/>
    </location>
</feature>
<dbReference type="CDD" id="cd02961">
    <property type="entry name" value="PDI_a_family"/>
    <property type="match status" value="1"/>
</dbReference>
<dbReference type="PANTHER" id="PTHR22897">
    <property type="entry name" value="QUIESCIN Q6-RELATED SULFHYDRYL OXIDASE"/>
    <property type="match status" value="1"/>
</dbReference>
<comment type="caution">
    <text evidence="11">The sequence shown here is derived from an EMBL/GenBank/DDBJ whole genome shotgun (WGS) entry which is preliminary data.</text>
</comment>